<comment type="similarity">
    <text evidence="1">Belongs to the glutamine synthetase family.</text>
</comment>
<evidence type="ECO:0000256" key="3">
    <source>
        <dbReference type="ARBA" id="ARBA00022741"/>
    </source>
</evidence>
<dbReference type="GO" id="GO:0004356">
    <property type="term" value="F:glutamine synthetase activity"/>
    <property type="evidence" value="ECO:0007669"/>
    <property type="project" value="InterPro"/>
</dbReference>
<dbReference type="Gene3D" id="3.10.20.70">
    <property type="entry name" value="Glutamine synthetase, N-terminal domain"/>
    <property type="match status" value="1"/>
</dbReference>
<dbReference type="InterPro" id="IPR008146">
    <property type="entry name" value="Gln_synth_cat_dom"/>
</dbReference>
<gene>
    <name evidence="6" type="ORF">METZ01_LOCUS93676</name>
</gene>
<name>A0A381VKK2_9ZZZZ</name>
<accession>A0A381VKK2</accession>
<dbReference type="PROSITE" id="PS51987">
    <property type="entry name" value="GS_CATALYTIC"/>
    <property type="match status" value="1"/>
</dbReference>
<evidence type="ECO:0000256" key="4">
    <source>
        <dbReference type="ARBA" id="ARBA00022840"/>
    </source>
</evidence>
<dbReference type="GO" id="GO:0006598">
    <property type="term" value="P:polyamine catabolic process"/>
    <property type="evidence" value="ECO:0007669"/>
    <property type="project" value="TreeGrafter"/>
</dbReference>
<dbReference type="EMBL" id="UINC01009088">
    <property type="protein sequence ID" value="SVA40822.1"/>
    <property type="molecule type" value="Genomic_DNA"/>
</dbReference>
<dbReference type="InterPro" id="IPR036651">
    <property type="entry name" value="Gln_synt_N_sf"/>
</dbReference>
<dbReference type="GO" id="GO:0005524">
    <property type="term" value="F:ATP binding"/>
    <property type="evidence" value="ECO:0007669"/>
    <property type="project" value="UniProtKB-KW"/>
</dbReference>
<dbReference type="SMART" id="SM01230">
    <property type="entry name" value="Gln-synt_C"/>
    <property type="match status" value="1"/>
</dbReference>
<keyword evidence="3" id="KW-0547">Nucleotide-binding</keyword>
<keyword evidence="4" id="KW-0067">ATP-binding</keyword>
<dbReference type="GO" id="GO:0006542">
    <property type="term" value="P:glutamine biosynthetic process"/>
    <property type="evidence" value="ECO:0007669"/>
    <property type="project" value="InterPro"/>
</dbReference>
<proteinExistence type="inferred from homology"/>
<dbReference type="InterPro" id="IPR014746">
    <property type="entry name" value="Gln_synth/guanido_kin_cat_dom"/>
</dbReference>
<evidence type="ECO:0000313" key="6">
    <source>
        <dbReference type="EMBL" id="SVA40822.1"/>
    </source>
</evidence>
<keyword evidence="2" id="KW-0436">Ligase</keyword>
<dbReference type="PANTHER" id="PTHR43785:SF3">
    <property type="entry name" value="GS CATALYTIC DOMAIN-CONTAINING PROTEIN"/>
    <property type="match status" value="1"/>
</dbReference>
<protein>
    <recommendedName>
        <fullName evidence="5">GS catalytic domain-containing protein</fullName>
    </recommendedName>
</protein>
<dbReference type="Gene3D" id="3.30.590.10">
    <property type="entry name" value="Glutamine synthetase/guanido kinase, catalytic domain"/>
    <property type="match status" value="1"/>
</dbReference>
<dbReference type="AlphaFoldDB" id="A0A381VKK2"/>
<dbReference type="Pfam" id="PF00120">
    <property type="entry name" value="Gln-synt_C"/>
    <property type="match status" value="1"/>
</dbReference>
<evidence type="ECO:0000256" key="1">
    <source>
        <dbReference type="ARBA" id="ARBA00009897"/>
    </source>
</evidence>
<dbReference type="SUPFAM" id="SSF54368">
    <property type="entry name" value="Glutamine synthetase, N-terminal domain"/>
    <property type="match status" value="1"/>
</dbReference>
<organism evidence="6">
    <name type="scientific">marine metagenome</name>
    <dbReference type="NCBI Taxonomy" id="408172"/>
    <lineage>
        <taxon>unclassified sequences</taxon>
        <taxon>metagenomes</taxon>
        <taxon>ecological metagenomes</taxon>
    </lineage>
</organism>
<dbReference type="PANTHER" id="PTHR43785">
    <property type="entry name" value="GAMMA-GLUTAMYLPUTRESCINE SYNTHETASE"/>
    <property type="match status" value="1"/>
</dbReference>
<evidence type="ECO:0000259" key="5">
    <source>
        <dbReference type="PROSITE" id="PS51987"/>
    </source>
</evidence>
<feature type="domain" description="GS catalytic" evidence="5">
    <location>
        <begin position="120"/>
        <end position="455"/>
    </location>
</feature>
<sequence length="455" mass="51877">MKDNFEQWLNDNSITEVECLVPDLGGIARGKILPTNKFIKGLSDDSHRLPQSIFIQTISGGYATDDDDELPIDVYNPTDIDVILRPDYETIRSVPWYDDPTAQVICDAVNLNGSPVINSSRTVLRKILKIYDDLGYEPIVSPEVEFYLVKPNPDSDYPLEVPIGQSGRQETGKQSFGIDAVNEFDPLFEDVYNYCEEQKIEIDTINHESGSAQMEINFQHGNPLELADQVFLFKRTLRQAALKHKLYATFMAKPMENQPGSSLHLHQSLLNKKNKKNIFYSKKNTISNLMKNYIGGLQEFTPKLMPIHAPNINSYRRLFATWDAPKNTKWGIGNRSCGFRIPSNEEYGMRIENRISGSDTNPYLVFAANLAAGYLGIKNKTKPTEESKKSVFNEKNSSLPKNMEEAISLFEKDKQINEVFSQKFVRTIAAIRKVEYQAYLKVISSWEREYLLLNV</sequence>
<dbReference type="SUPFAM" id="SSF55931">
    <property type="entry name" value="Glutamine synthetase/guanido kinase"/>
    <property type="match status" value="1"/>
</dbReference>
<reference evidence="6" key="1">
    <citation type="submission" date="2018-05" db="EMBL/GenBank/DDBJ databases">
        <authorList>
            <person name="Lanie J.A."/>
            <person name="Ng W.-L."/>
            <person name="Kazmierczak K.M."/>
            <person name="Andrzejewski T.M."/>
            <person name="Davidsen T.M."/>
            <person name="Wayne K.J."/>
            <person name="Tettelin H."/>
            <person name="Glass J.I."/>
            <person name="Rusch D."/>
            <person name="Podicherti R."/>
            <person name="Tsui H.-C.T."/>
            <person name="Winkler M.E."/>
        </authorList>
    </citation>
    <scope>NUCLEOTIDE SEQUENCE</scope>
</reference>
<dbReference type="FunFam" id="3.30.590.10:FF:000005">
    <property type="entry name" value="Probable glutamine synthetase"/>
    <property type="match status" value="1"/>
</dbReference>
<evidence type="ECO:0000256" key="2">
    <source>
        <dbReference type="ARBA" id="ARBA00022598"/>
    </source>
</evidence>